<dbReference type="CDD" id="cd10231">
    <property type="entry name" value="ASKHA_NBD_HSP70_YegD-like"/>
    <property type="match status" value="1"/>
</dbReference>
<dbReference type="Proteomes" id="UP000070433">
    <property type="component" value="Chromosome"/>
</dbReference>
<dbReference type="Gene3D" id="3.90.640.10">
    <property type="entry name" value="Actin, Chain A, domain 4"/>
    <property type="match status" value="1"/>
</dbReference>
<proteinExistence type="inferred from homology"/>
<evidence type="ECO:0000256" key="2">
    <source>
        <dbReference type="ARBA" id="ARBA00022741"/>
    </source>
</evidence>
<protein>
    <submittedName>
        <fullName evidence="4">Heat-shock protein</fullName>
    </submittedName>
</protein>
<evidence type="ECO:0000256" key="3">
    <source>
        <dbReference type="ARBA" id="ARBA00022840"/>
    </source>
</evidence>
<accession>A0A127JPY4</accession>
<keyword evidence="2" id="KW-0547">Nucleotide-binding</keyword>
<dbReference type="InterPro" id="IPR018181">
    <property type="entry name" value="Heat_shock_70_CS"/>
</dbReference>
<gene>
    <name evidence="4" type="ORF">UC35_03375</name>
</gene>
<sequence length="418" mass="45418">MSRAGTLGLDFGTSNSAIAFVGPDGKARPVPLEGGEPMLPTAVFFNAEERSIHFGREAIALYLTGVDGRLMRSLKSLLGSSLLEEQTRVPEGMVNFKDVIARFLREMRTRACSRLGHDVRRVVLGRPVHFVDDDPRRDRRAQQALTEAASAAGFEEISLELEPIAAAFDYERRVHRETVVLIVDIGGGTSDFTIVRLGPARARHRERGDDVLATTGVHIGGTDYDRKLSLARVMPLLGLRHTGPTGREVPSGVFFDLATWHLINWLYTPKALRQAQDLRVDYGDPSLHDRLMKVLGDRLGHRIASEVEQAKIRTSMSAAGTAIDLSCIEASLAPALSAEASAADLAELLQSVVDCGHECVRRAGLSPSQLDGLYLTGGSSALRPFQQLLRREFPESELIVGDLFGGVASGLAYAGSLR</sequence>
<reference evidence="4 5" key="1">
    <citation type="journal article" date="2014" name="Int. J. Syst. Evol. Microbiol.">
        <title>Ramlibacter solisilvae sp. nov., isolated from forest soil, and emended description of the genus Ramlibacter.</title>
        <authorList>
            <person name="Lee H.J."/>
            <person name="Lee S.H."/>
            <person name="Lee S.S."/>
            <person name="Lee J.S."/>
            <person name="Kim Y."/>
            <person name="Kim S.C."/>
            <person name="Jeon C.O."/>
        </authorList>
    </citation>
    <scope>NUCLEOTIDE SEQUENCE [LARGE SCALE GENOMIC DNA]</scope>
    <source>
        <strain evidence="4 5">5-10</strain>
    </source>
</reference>
<dbReference type="InterPro" id="IPR042054">
    <property type="entry name" value="YegD-like"/>
</dbReference>
<evidence type="ECO:0000313" key="5">
    <source>
        <dbReference type="Proteomes" id="UP000070433"/>
    </source>
</evidence>
<dbReference type="PROSITE" id="PS00329">
    <property type="entry name" value="HSP70_2"/>
    <property type="match status" value="1"/>
</dbReference>
<evidence type="ECO:0000313" key="4">
    <source>
        <dbReference type="EMBL" id="AMO22094.1"/>
    </source>
</evidence>
<keyword evidence="5" id="KW-1185">Reference proteome</keyword>
<dbReference type="OrthoDB" id="9807934at2"/>
<dbReference type="InterPro" id="IPR013126">
    <property type="entry name" value="Hsp_70_fam"/>
</dbReference>
<keyword evidence="3" id="KW-0067">ATP-binding</keyword>
<dbReference type="PATRIC" id="fig|94132.3.peg.679"/>
<evidence type="ECO:0000256" key="1">
    <source>
        <dbReference type="ARBA" id="ARBA00007381"/>
    </source>
</evidence>
<comment type="similarity">
    <text evidence="1">Belongs to the heat shock protein 70 family.</text>
</comment>
<dbReference type="SUPFAM" id="SSF53067">
    <property type="entry name" value="Actin-like ATPase domain"/>
    <property type="match status" value="2"/>
</dbReference>
<dbReference type="AlphaFoldDB" id="A0A127JPY4"/>
<dbReference type="InterPro" id="IPR043129">
    <property type="entry name" value="ATPase_NBD"/>
</dbReference>
<dbReference type="RefSeq" id="WP_061496183.1">
    <property type="nucleotide sequence ID" value="NZ_CP010951.1"/>
</dbReference>
<dbReference type="PANTHER" id="PTHR19375">
    <property type="entry name" value="HEAT SHOCK PROTEIN 70KDA"/>
    <property type="match status" value="1"/>
</dbReference>
<dbReference type="Pfam" id="PF00012">
    <property type="entry name" value="HSP70"/>
    <property type="match status" value="1"/>
</dbReference>
<dbReference type="EMBL" id="CP010951">
    <property type="protein sequence ID" value="AMO22094.1"/>
    <property type="molecule type" value="Genomic_DNA"/>
</dbReference>
<name>A0A127JPY4_9BURK</name>
<organism evidence="4 5">
    <name type="scientific">Ramlibacter tataouinensis</name>
    <dbReference type="NCBI Taxonomy" id="94132"/>
    <lineage>
        <taxon>Bacteria</taxon>
        <taxon>Pseudomonadati</taxon>
        <taxon>Pseudomonadota</taxon>
        <taxon>Betaproteobacteria</taxon>
        <taxon>Burkholderiales</taxon>
        <taxon>Comamonadaceae</taxon>
        <taxon>Ramlibacter</taxon>
    </lineage>
</organism>
<dbReference type="GO" id="GO:0140662">
    <property type="term" value="F:ATP-dependent protein folding chaperone"/>
    <property type="evidence" value="ECO:0007669"/>
    <property type="project" value="InterPro"/>
</dbReference>
<dbReference type="Gene3D" id="3.30.420.40">
    <property type="match status" value="3"/>
</dbReference>
<dbReference type="GO" id="GO:0005524">
    <property type="term" value="F:ATP binding"/>
    <property type="evidence" value="ECO:0007669"/>
    <property type="project" value="UniProtKB-KW"/>
</dbReference>